<dbReference type="EMBL" id="WVHT01000006">
    <property type="protein sequence ID" value="MXV51940.1"/>
    <property type="molecule type" value="Genomic_DNA"/>
</dbReference>
<evidence type="ECO:0000256" key="1">
    <source>
        <dbReference type="SAM" id="MobiDB-lite"/>
    </source>
</evidence>
<comment type="caution">
    <text evidence="2">The sequence shown here is derived from an EMBL/GenBank/DDBJ whole genome shotgun (WGS) entry which is preliminary data.</text>
</comment>
<organism evidence="2 3">
    <name type="scientific">Hufsiella arboris</name>
    <dbReference type="NCBI Taxonomy" id="2695275"/>
    <lineage>
        <taxon>Bacteria</taxon>
        <taxon>Pseudomonadati</taxon>
        <taxon>Bacteroidota</taxon>
        <taxon>Sphingobacteriia</taxon>
        <taxon>Sphingobacteriales</taxon>
        <taxon>Sphingobacteriaceae</taxon>
        <taxon>Hufsiella</taxon>
    </lineage>
</organism>
<evidence type="ECO:0000313" key="3">
    <source>
        <dbReference type="Proteomes" id="UP000466586"/>
    </source>
</evidence>
<keyword evidence="3" id="KW-1185">Reference proteome</keyword>
<sequence>MADSATLADRLTFTRFGHSYKAASPCFLNATNAGRGSADNISSSINQRQEANAHNTTALSQARTGL</sequence>
<dbReference type="AlphaFoldDB" id="A0A7K1YBY8"/>
<accession>A0A7K1YBY8</accession>
<name>A0A7K1YBY8_9SPHI</name>
<evidence type="ECO:0000313" key="2">
    <source>
        <dbReference type="EMBL" id="MXV51940.1"/>
    </source>
</evidence>
<feature type="region of interest" description="Disordered" evidence="1">
    <location>
        <begin position="36"/>
        <end position="66"/>
    </location>
</feature>
<proteinExistence type="predicted"/>
<dbReference type="Proteomes" id="UP000466586">
    <property type="component" value="Unassembled WGS sequence"/>
</dbReference>
<dbReference type="RefSeq" id="WP_160845126.1">
    <property type="nucleotide sequence ID" value="NZ_WVHT01000006.1"/>
</dbReference>
<reference evidence="2 3" key="1">
    <citation type="submission" date="2019-11" db="EMBL/GenBank/DDBJ databases">
        <title>Pedobacter sp. HMF7647 Genome sequencing and assembly.</title>
        <authorList>
            <person name="Kang H."/>
            <person name="Kim H."/>
            <person name="Joh K."/>
        </authorList>
    </citation>
    <scope>NUCLEOTIDE SEQUENCE [LARGE SCALE GENOMIC DNA]</scope>
    <source>
        <strain evidence="2 3">HMF7647</strain>
    </source>
</reference>
<gene>
    <name evidence="2" type="ORF">GS399_13235</name>
</gene>
<protein>
    <submittedName>
        <fullName evidence="2">Uncharacterized protein</fullName>
    </submittedName>
</protein>